<evidence type="ECO:0000313" key="4">
    <source>
        <dbReference type="Proteomes" id="UP000664169"/>
    </source>
</evidence>
<reference evidence="3" key="1">
    <citation type="submission" date="2021-03" db="EMBL/GenBank/DDBJ databases">
        <authorList>
            <person name="Tagirdzhanova G."/>
        </authorList>
    </citation>
    <scope>NUCLEOTIDE SEQUENCE</scope>
</reference>
<accession>A0A8H3EVL4</accession>
<sequence>MIQAKYKALKQEATAVDDLEDVEKSSVVHPIVHKRFYLTWLMGFMLVVSLLSNVLHYVPPSSWADKRQYNKTYTSYLNDIPTALVHDNRSVDDEMWTSDRFNMDYGIVALDDEYVRDRGLLPAQRYPWDPSKSVYLLQGYHAMHCVLIFRALIMDVRDKKSSSWPHDHMVHCLHTLREEIECYADRFPLYVNIPDPEKEDKVTPGVGEIRMCRSWNGLRDFALEHTACWSKDGWHKGDPIADTYKRCPDGSKPWEDLEVE</sequence>
<proteinExistence type="inferred from homology"/>
<organism evidence="3 4">
    <name type="scientific">Gomphillus americanus</name>
    <dbReference type="NCBI Taxonomy" id="1940652"/>
    <lineage>
        <taxon>Eukaryota</taxon>
        <taxon>Fungi</taxon>
        <taxon>Dikarya</taxon>
        <taxon>Ascomycota</taxon>
        <taxon>Pezizomycotina</taxon>
        <taxon>Lecanoromycetes</taxon>
        <taxon>OSLEUM clade</taxon>
        <taxon>Ostropomycetidae</taxon>
        <taxon>Ostropales</taxon>
        <taxon>Graphidaceae</taxon>
        <taxon>Gomphilloideae</taxon>
        <taxon>Gomphillus</taxon>
    </lineage>
</organism>
<dbReference type="OrthoDB" id="3687641at2759"/>
<gene>
    <name evidence="3" type="ORF">GOMPHAMPRED_007823</name>
</gene>
<evidence type="ECO:0000313" key="3">
    <source>
        <dbReference type="EMBL" id="CAF9913197.1"/>
    </source>
</evidence>
<keyword evidence="2" id="KW-0472">Membrane</keyword>
<dbReference type="InterPro" id="IPR021765">
    <property type="entry name" value="UstYa-like"/>
</dbReference>
<keyword evidence="4" id="KW-1185">Reference proteome</keyword>
<dbReference type="PANTHER" id="PTHR33365">
    <property type="entry name" value="YALI0B05434P"/>
    <property type="match status" value="1"/>
</dbReference>
<protein>
    <submittedName>
        <fullName evidence="3">Uncharacterized protein</fullName>
    </submittedName>
</protein>
<feature type="transmembrane region" description="Helical" evidence="2">
    <location>
        <begin position="36"/>
        <end position="58"/>
    </location>
</feature>
<name>A0A8H3EVL4_9LECA</name>
<dbReference type="AlphaFoldDB" id="A0A8H3EVL4"/>
<comment type="caution">
    <text evidence="3">The sequence shown here is derived from an EMBL/GenBank/DDBJ whole genome shotgun (WGS) entry which is preliminary data.</text>
</comment>
<dbReference type="Proteomes" id="UP000664169">
    <property type="component" value="Unassembled WGS sequence"/>
</dbReference>
<dbReference type="Pfam" id="PF11807">
    <property type="entry name" value="UstYa"/>
    <property type="match status" value="1"/>
</dbReference>
<dbReference type="GO" id="GO:0043386">
    <property type="term" value="P:mycotoxin biosynthetic process"/>
    <property type="evidence" value="ECO:0007669"/>
    <property type="project" value="InterPro"/>
</dbReference>
<dbReference type="EMBL" id="CAJPDQ010000008">
    <property type="protein sequence ID" value="CAF9913197.1"/>
    <property type="molecule type" value="Genomic_DNA"/>
</dbReference>
<evidence type="ECO:0000256" key="2">
    <source>
        <dbReference type="SAM" id="Phobius"/>
    </source>
</evidence>
<keyword evidence="2" id="KW-1133">Transmembrane helix</keyword>
<comment type="similarity">
    <text evidence="1">Belongs to the ustYa family.</text>
</comment>
<evidence type="ECO:0000256" key="1">
    <source>
        <dbReference type="ARBA" id="ARBA00035112"/>
    </source>
</evidence>
<keyword evidence="2" id="KW-0812">Transmembrane</keyword>
<dbReference type="PANTHER" id="PTHR33365:SF6">
    <property type="entry name" value="OXIDASE USTYA"/>
    <property type="match status" value="1"/>
</dbReference>